<dbReference type="SUPFAM" id="SSF109604">
    <property type="entry name" value="HD-domain/PDEase-like"/>
    <property type="match status" value="1"/>
</dbReference>
<dbReference type="PANTHER" id="PTHR46246">
    <property type="entry name" value="GUANOSINE-3',5'-BIS(DIPHOSPHATE) 3'-PYROPHOSPHOHYDROLASE MESH1"/>
    <property type="match status" value="1"/>
</dbReference>
<dbReference type="Gene3D" id="1.10.3210.10">
    <property type="entry name" value="Hypothetical protein af1432"/>
    <property type="match status" value="1"/>
</dbReference>
<dbReference type="GO" id="GO:0008893">
    <property type="term" value="F:guanosine-3',5'-bis(diphosphate) 3'-diphosphatase activity"/>
    <property type="evidence" value="ECO:0007669"/>
    <property type="project" value="TreeGrafter"/>
</dbReference>
<dbReference type="InterPro" id="IPR052194">
    <property type="entry name" value="MESH1"/>
</dbReference>
<proteinExistence type="predicted"/>
<gene>
    <name evidence="1" type="ORF">LCGC14_0600070</name>
</gene>
<protein>
    <recommendedName>
        <fullName evidence="2">HD/PDEase domain-containing protein</fullName>
    </recommendedName>
</protein>
<evidence type="ECO:0008006" key="2">
    <source>
        <dbReference type="Google" id="ProtNLM"/>
    </source>
</evidence>
<dbReference type="Pfam" id="PF13328">
    <property type="entry name" value="HD_4"/>
    <property type="match status" value="1"/>
</dbReference>
<name>A0A0F9RUR0_9ZZZZ</name>
<dbReference type="AlphaFoldDB" id="A0A0F9RUR0"/>
<accession>A0A0F9RUR0</accession>
<comment type="caution">
    <text evidence="1">The sequence shown here is derived from an EMBL/GenBank/DDBJ whole genome shotgun (WGS) entry which is preliminary data.</text>
</comment>
<evidence type="ECO:0000313" key="1">
    <source>
        <dbReference type="EMBL" id="KKN53662.1"/>
    </source>
</evidence>
<sequence length="172" mass="19638">MSSHKLLIKSLELASKNHAQQKRKSDGSPYINHLIEVTALLTDIAEIDDANELSAAILHDILEDTDVTRDEIYKSCGNCVLELVEALSDDRSLSLEERREETLRVLPNKPTGVKRIKLADLCSNASAIPLGWSLDRQREYFQWLDQVAEICKESSFALYNEYLRRRAEYISE</sequence>
<dbReference type="EMBL" id="LAZR01000961">
    <property type="protein sequence ID" value="KKN53662.1"/>
    <property type="molecule type" value="Genomic_DNA"/>
</dbReference>
<dbReference type="PANTHER" id="PTHR46246:SF1">
    <property type="entry name" value="GUANOSINE-3',5'-BIS(DIPHOSPHATE) 3'-PYROPHOSPHOHYDROLASE MESH1"/>
    <property type="match status" value="1"/>
</dbReference>
<organism evidence="1">
    <name type="scientific">marine sediment metagenome</name>
    <dbReference type="NCBI Taxonomy" id="412755"/>
    <lineage>
        <taxon>unclassified sequences</taxon>
        <taxon>metagenomes</taxon>
        <taxon>ecological metagenomes</taxon>
    </lineage>
</organism>
<reference evidence="1" key="1">
    <citation type="journal article" date="2015" name="Nature">
        <title>Complex archaea that bridge the gap between prokaryotes and eukaryotes.</title>
        <authorList>
            <person name="Spang A."/>
            <person name="Saw J.H."/>
            <person name="Jorgensen S.L."/>
            <person name="Zaremba-Niedzwiedzka K."/>
            <person name="Martijn J."/>
            <person name="Lind A.E."/>
            <person name="van Eijk R."/>
            <person name="Schleper C."/>
            <person name="Guy L."/>
            <person name="Ettema T.J."/>
        </authorList>
    </citation>
    <scope>NUCLEOTIDE SEQUENCE</scope>
</reference>